<evidence type="ECO:0000313" key="2">
    <source>
        <dbReference type="Proteomes" id="UP001501584"/>
    </source>
</evidence>
<dbReference type="EMBL" id="BAAASX010000001">
    <property type="protein sequence ID" value="GAA2318370.1"/>
    <property type="molecule type" value="Genomic_DNA"/>
</dbReference>
<organism evidence="1 2">
    <name type="scientific">Glycomyces rutgersensis</name>
    <dbReference type="NCBI Taxonomy" id="58115"/>
    <lineage>
        <taxon>Bacteria</taxon>
        <taxon>Bacillati</taxon>
        <taxon>Actinomycetota</taxon>
        <taxon>Actinomycetes</taxon>
        <taxon>Glycomycetales</taxon>
        <taxon>Glycomycetaceae</taxon>
        <taxon>Glycomyces</taxon>
    </lineage>
</organism>
<accession>A0ABN3F6G7</accession>
<keyword evidence="2" id="KW-1185">Reference proteome</keyword>
<sequence>MAGVELVPVSVVDERSREDRERTEIQLPVHEIALRLNIGFRFHANRFWHIPPRDTPSQKECSVFALD</sequence>
<proteinExistence type="predicted"/>
<gene>
    <name evidence="1" type="ORF">GCM10010403_04190</name>
</gene>
<comment type="caution">
    <text evidence="1">The sequence shown here is derived from an EMBL/GenBank/DDBJ whole genome shotgun (WGS) entry which is preliminary data.</text>
</comment>
<evidence type="ECO:0000313" key="1">
    <source>
        <dbReference type="EMBL" id="GAA2318370.1"/>
    </source>
</evidence>
<protein>
    <submittedName>
        <fullName evidence="1">Uncharacterized protein</fullName>
    </submittedName>
</protein>
<name>A0ABN3F6G7_9ACTN</name>
<dbReference type="Proteomes" id="UP001501584">
    <property type="component" value="Unassembled WGS sequence"/>
</dbReference>
<reference evidence="1 2" key="1">
    <citation type="journal article" date="2019" name="Int. J. Syst. Evol. Microbiol.">
        <title>The Global Catalogue of Microorganisms (GCM) 10K type strain sequencing project: providing services to taxonomists for standard genome sequencing and annotation.</title>
        <authorList>
            <consortium name="The Broad Institute Genomics Platform"/>
            <consortium name="The Broad Institute Genome Sequencing Center for Infectious Disease"/>
            <person name="Wu L."/>
            <person name="Ma J."/>
        </authorList>
    </citation>
    <scope>NUCLEOTIDE SEQUENCE [LARGE SCALE GENOMIC DNA]</scope>
    <source>
        <strain evidence="1 2">JCM 6238</strain>
    </source>
</reference>